<dbReference type="Proteomes" id="UP000286954">
    <property type="component" value="Chromosome"/>
</dbReference>
<organism evidence="1 2">
    <name type="scientific">Glycocaulis alkaliphilus</name>
    <dbReference type="NCBI Taxonomy" id="1434191"/>
    <lineage>
        <taxon>Bacteria</taxon>
        <taxon>Pseudomonadati</taxon>
        <taxon>Pseudomonadota</taxon>
        <taxon>Alphaproteobacteria</taxon>
        <taxon>Maricaulales</taxon>
        <taxon>Maricaulaceae</taxon>
        <taxon>Glycocaulis</taxon>
    </lineage>
</organism>
<protein>
    <submittedName>
        <fullName evidence="1">Exopolysaccharide synthesis protein ExoD</fullName>
    </submittedName>
</protein>
<gene>
    <name evidence="1" type="ORF">X907_0927</name>
</gene>
<name>A0A3T0E8K6_9PROT</name>
<dbReference type="PANTHER" id="PTHR41795">
    <property type="entry name" value="EXOPOLYSACCHARIDE SYNTHESIS PROTEIN"/>
    <property type="match status" value="1"/>
</dbReference>
<dbReference type="KEGG" id="gak:X907_0927"/>
<dbReference type="InterPro" id="IPR010331">
    <property type="entry name" value="ExoD"/>
</dbReference>
<reference evidence="1 2" key="1">
    <citation type="submission" date="2016-12" db="EMBL/GenBank/DDBJ databases">
        <title>The genome of dimorphic prosthecate Glycocaulis alkaliphilus 6b-8t, isolated from crude oil dictates its adaptability in petroleum environments.</title>
        <authorList>
            <person name="Wu X.-L."/>
            <person name="Geng S."/>
        </authorList>
    </citation>
    <scope>NUCLEOTIDE SEQUENCE [LARGE SCALE GENOMIC DNA]</scope>
    <source>
        <strain evidence="1 2">6B-8</strain>
    </source>
</reference>
<dbReference type="RefSeq" id="WP_127565850.1">
    <property type="nucleotide sequence ID" value="NZ_BMFB01000002.1"/>
</dbReference>
<sequence length="242" mass="25879">MENTAHDTGMISRLESIAADAPEDGLTLGELTEQLGEQAFGVVLFVLAVPVCMPFLYGIPQIVALPMLAICAQLAMGRETLWLPGRFAARRLSKADLVKTAQGAKKWFGWIEHFAAPRLAFLSGAIAHRIAGAMFCLFCLSILVPLPLTNSTPGVALALAALGLINRDGLLVLAGVIIGTGWIIILYGGLIILGPAFIELLIDVLRRALDEGVWAIVLLGVLGLVALAAIVIWRRRQARTKP</sequence>
<dbReference type="EMBL" id="CP018911">
    <property type="protein sequence ID" value="AZU03468.1"/>
    <property type="molecule type" value="Genomic_DNA"/>
</dbReference>
<dbReference type="Pfam" id="PF06055">
    <property type="entry name" value="ExoD"/>
    <property type="match status" value="1"/>
</dbReference>
<dbReference type="PANTHER" id="PTHR41795:SF1">
    <property type="entry name" value="EXOPOLYSACCHARIDE SYNTHESIS PROTEIN"/>
    <property type="match status" value="1"/>
</dbReference>
<evidence type="ECO:0000313" key="1">
    <source>
        <dbReference type="EMBL" id="AZU03468.1"/>
    </source>
</evidence>
<dbReference type="AlphaFoldDB" id="A0A3T0E8K6"/>
<evidence type="ECO:0000313" key="2">
    <source>
        <dbReference type="Proteomes" id="UP000286954"/>
    </source>
</evidence>
<accession>A0A3T0E8K6</accession>
<keyword evidence="2" id="KW-1185">Reference proteome</keyword>
<dbReference type="OrthoDB" id="7949130at2"/>
<dbReference type="PIRSF" id="PIRSF033239">
    <property type="entry name" value="ExoD"/>
    <property type="match status" value="1"/>
</dbReference>
<proteinExistence type="predicted"/>